<gene>
    <name evidence="2" type="ORF">ERS370000_05485</name>
</gene>
<keyword evidence="1" id="KW-1133">Transmembrane helix</keyword>
<keyword evidence="1" id="KW-0812">Transmembrane</keyword>
<protein>
    <submittedName>
        <fullName evidence="2">Uncharacterized protein</fullName>
    </submittedName>
</protein>
<feature type="transmembrane region" description="Helical" evidence="1">
    <location>
        <begin position="54"/>
        <end position="75"/>
    </location>
</feature>
<dbReference type="RefSeq" id="WP_054458096.1">
    <property type="nucleotide sequence ID" value="NZ_CYTK01000012.1"/>
</dbReference>
<keyword evidence="1" id="KW-0472">Membrane</keyword>
<evidence type="ECO:0000313" key="2">
    <source>
        <dbReference type="EMBL" id="CUJ71737.1"/>
    </source>
</evidence>
<comment type="caution">
    <text evidence="2">The sequence shown here is derived from an EMBL/GenBank/DDBJ whole genome shotgun (WGS) entry which is preliminary data.</text>
</comment>
<dbReference type="AlphaFoldDB" id="A0AAD2KLZ1"/>
<evidence type="ECO:0000256" key="1">
    <source>
        <dbReference type="SAM" id="Phobius"/>
    </source>
</evidence>
<accession>A0AAD2KLZ1</accession>
<reference evidence="2 3" key="1">
    <citation type="submission" date="2015-09" db="EMBL/GenBank/DDBJ databases">
        <authorList>
            <consortium name="Pathogen Informatics"/>
        </authorList>
    </citation>
    <scope>NUCLEOTIDE SEQUENCE [LARGE SCALE GENOMIC DNA]</scope>
    <source>
        <strain evidence="2 3">2789STDY5608625</strain>
    </source>
</reference>
<name>A0AAD2KLZ1_ACHAE</name>
<organism evidence="2 3">
    <name type="scientific">Achromobacter aegrifaciens</name>
    <dbReference type="NCBI Taxonomy" id="1287736"/>
    <lineage>
        <taxon>Bacteria</taxon>
        <taxon>Pseudomonadati</taxon>
        <taxon>Pseudomonadota</taxon>
        <taxon>Betaproteobacteria</taxon>
        <taxon>Burkholderiales</taxon>
        <taxon>Alcaligenaceae</taxon>
        <taxon>Achromobacter</taxon>
    </lineage>
</organism>
<dbReference type="Proteomes" id="UP000044098">
    <property type="component" value="Unassembled WGS sequence"/>
</dbReference>
<sequence length="81" mass="8737">MEDHTRNSATTKPSWRCLAATAAFLVFGVVAIFGAIFGIAQLRSANPDLAIWELMDGAIVVFFAFLALATVYAAIWSSGRK</sequence>
<feature type="transmembrane region" description="Helical" evidence="1">
    <location>
        <begin position="21"/>
        <end position="42"/>
    </location>
</feature>
<evidence type="ECO:0000313" key="3">
    <source>
        <dbReference type="Proteomes" id="UP000044098"/>
    </source>
</evidence>
<proteinExistence type="predicted"/>
<dbReference type="EMBL" id="CYTK01000012">
    <property type="protein sequence ID" value="CUJ71737.1"/>
    <property type="molecule type" value="Genomic_DNA"/>
</dbReference>